<dbReference type="EMBL" id="QKRW01000035">
    <property type="protein sequence ID" value="RAL60936.1"/>
    <property type="molecule type" value="Genomic_DNA"/>
</dbReference>
<protein>
    <submittedName>
        <fullName evidence="1">Uncharacterized protein</fullName>
    </submittedName>
</protein>
<organism evidence="1 2">
    <name type="scientific">Monilinia fructigena</name>
    <dbReference type="NCBI Taxonomy" id="38457"/>
    <lineage>
        <taxon>Eukaryota</taxon>
        <taxon>Fungi</taxon>
        <taxon>Dikarya</taxon>
        <taxon>Ascomycota</taxon>
        <taxon>Pezizomycotina</taxon>
        <taxon>Leotiomycetes</taxon>
        <taxon>Helotiales</taxon>
        <taxon>Sclerotiniaceae</taxon>
        <taxon>Monilinia</taxon>
    </lineage>
</organism>
<evidence type="ECO:0000313" key="1">
    <source>
        <dbReference type="EMBL" id="RAL60936.1"/>
    </source>
</evidence>
<comment type="caution">
    <text evidence="1">The sequence shown here is derived from an EMBL/GenBank/DDBJ whole genome shotgun (WGS) entry which is preliminary data.</text>
</comment>
<accession>A0A395ILA9</accession>
<gene>
    <name evidence="1" type="ORF">DID88_010034</name>
</gene>
<dbReference type="AlphaFoldDB" id="A0A395ILA9"/>
<dbReference type="Proteomes" id="UP000249056">
    <property type="component" value="Unassembled WGS sequence"/>
</dbReference>
<proteinExistence type="predicted"/>
<evidence type="ECO:0000313" key="2">
    <source>
        <dbReference type="Proteomes" id="UP000249056"/>
    </source>
</evidence>
<reference evidence="1 2" key="1">
    <citation type="submission" date="2018-06" db="EMBL/GenBank/DDBJ databases">
        <title>Genome Sequence of the Brown Rot Fungal Pathogen Monilinia fructigena.</title>
        <authorList>
            <person name="Landi L."/>
            <person name="De Miccolis Angelini R.M."/>
            <person name="Pollastro S."/>
            <person name="Abate D."/>
            <person name="Faretra F."/>
            <person name="Romanazzi G."/>
        </authorList>
    </citation>
    <scope>NUCLEOTIDE SEQUENCE [LARGE SCALE GENOMIC DNA]</scope>
    <source>
        <strain evidence="1 2">Mfrg269</strain>
    </source>
</reference>
<name>A0A395ILA9_9HELO</name>
<dbReference type="OrthoDB" id="3536614at2759"/>
<keyword evidence="2" id="KW-1185">Reference proteome</keyword>
<sequence>MDVFANQFPKFQSPFQSTEGSSFQIQADYTNRDGEKIQTQTASLKINVQTLKVLSVNYNATDDAAMSGLE</sequence>